<reference evidence="12 13" key="1">
    <citation type="submission" date="2016-10" db="EMBL/GenBank/DDBJ databases">
        <authorList>
            <person name="de Groot N.N."/>
        </authorList>
    </citation>
    <scope>NUCLEOTIDE SEQUENCE [LARGE SCALE GENOMIC DNA]</scope>
    <source>
        <strain evidence="12 13">DSM 5885</strain>
    </source>
</reference>
<dbReference type="Proteomes" id="UP000198607">
    <property type="component" value="Unassembled WGS sequence"/>
</dbReference>
<dbReference type="SUPFAM" id="SSF141868">
    <property type="entry name" value="EAL domain-like"/>
    <property type="match status" value="1"/>
</dbReference>
<evidence type="ECO:0000313" key="13">
    <source>
        <dbReference type="Proteomes" id="UP000198607"/>
    </source>
</evidence>
<dbReference type="RefSeq" id="WP_091938822.1">
    <property type="nucleotide sequence ID" value="NZ_FNCY01000015.1"/>
</dbReference>
<dbReference type="InterPro" id="IPR050706">
    <property type="entry name" value="Cyclic-di-GMP_PDE-like"/>
</dbReference>
<dbReference type="GO" id="GO:0005886">
    <property type="term" value="C:plasma membrane"/>
    <property type="evidence" value="ECO:0007669"/>
    <property type="project" value="UniProtKB-SubCell"/>
</dbReference>
<comment type="catalytic activity">
    <reaction evidence="9">
        <text>3',3'-c-di-GMP + H2O = 5'-phosphoguanylyl(3'-&gt;5')guanosine + H(+)</text>
        <dbReference type="Rhea" id="RHEA:24902"/>
        <dbReference type="ChEBI" id="CHEBI:15377"/>
        <dbReference type="ChEBI" id="CHEBI:15378"/>
        <dbReference type="ChEBI" id="CHEBI:58754"/>
        <dbReference type="ChEBI" id="CHEBI:58805"/>
        <dbReference type="EC" id="3.1.4.52"/>
    </reaction>
</comment>
<feature type="domain" description="EAL" evidence="11">
    <location>
        <begin position="282"/>
        <end position="530"/>
    </location>
</feature>
<dbReference type="InterPro" id="IPR035919">
    <property type="entry name" value="EAL_sf"/>
</dbReference>
<gene>
    <name evidence="12" type="ORF">SAMN05660652_03095</name>
</gene>
<keyword evidence="13" id="KW-1185">Reference proteome</keyword>
<feature type="transmembrane region" description="Helical" evidence="10">
    <location>
        <begin position="255"/>
        <end position="274"/>
    </location>
</feature>
<evidence type="ECO:0000256" key="5">
    <source>
        <dbReference type="ARBA" id="ARBA00022692"/>
    </source>
</evidence>
<keyword evidence="6" id="KW-0378">Hydrolase</keyword>
<dbReference type="EC" id="3.1.4.52" evidence="2"/>
<dbReference type="EMBL" id="FNCY01000015">
    <property type="protein sequence ID" value="SDI24317.1"/>
    <property type="molecule type" value="Genomic_DNA"/>
</dbReference>
<proteinExistence type="predicted"/>
<dbReference type="Pfam" id="PF00563">
    <property type="entry name" value="EAL"/>
    <property type="match status" value="1"/>
</dbReference>
<evidence type="ECO:0000256" key="9">
    <source>
        <dbReference type="ARBA" id="ARBA00034290"/>
    </source>
</evidence>
<evidence type="ECO:0000256" key="6">
    <source>
        <dbReference type="ARBA" id="ARBA00022801"/>
    </source>
</evidence>
<comment type="subcellular location">
    <subcellularLocation>
        <location evidence="1">Cell membrane</location>
        <topology evidence="1">Multi-pass membrane protein</topology>
    </subcellularLocation>
</comment>
<keyword evidence="7 10" id="KW-1133">Transmembrane helix</keyword>
<dbReference type="CDD" id="cd01948">
    <property type="entry name" value="EAL"/>
    <property type="match status" value="1"/>
</dbReference>
<evidence type="ECO:0000313" key="12">
    <source>
        <dbReference type="EMBL" id="SDI24317.1"/>
    </source>
</evidence>
<dbReference type="PROSITE" id="PS50883">
    <property type="entry name" value="EAL"/>
    <property type="match status" value="1"/>
</dbReference>
<evidence type="ECO:0000256" key="1">
    <source>
        <dbReference type="ARBA" id="ARBA00004651"/>
    </source>
</evidence>
<dbReference type="Pfam" id="PF12792">
    <property type="entry name" value="CSS-motif"/>
    <property type="match status" value="1"/>
</dbReference>
<dbReference type="GO" id="GO:0071111">
    <property type="term" value="F:cyclic-guanylate-specific phosphodiesterase activity"/>
    <property type="evidence" value="ECO:0007669"/>
    <property type="project" value="UniProtKB-EC"/>
</dbReference>
<accession>A0A1G8J016</accession>
<name>A0A1G8J016_9RHOO</name>
<keyword evidence="5 10" id="KW-0812">Transmembrane</keyword>
<evidence type="ECO:0000256" key="8">
    <source>
        <dbReference type="ARBA" id="ARBA00023136"/>
    </source>
</evidence>
<sequence length="538" mass="59596">MRVQAKANFLPPLLAAMASILVTLACLMVCFAMVGVMEIARVREVHDAAGKMLAGMVRDSVTYLRTAAKDLEPDCSDKTLRALRRWTLGSSYIGEFGVFDDNRKLACTTTDGILSVPVDAGAPDAVYVLQRSGEIFNLFLNRPLEISEQGLKSSITVLGRFDAVISPFRLRELHDTGVSLIRLRLPSRVPLIMYRAPQIPDAEVAFLSTVLPVEGKLSGWNYEMGIFWVSTAVPETANILQSAIPWLAITTRYRLLILVLAAMSLVLGGLTYFATLPVIRSRLSFRAHLKHLLRPENVRCAFQPVVSLKTRKIAGCEVLMRLAYGNRVLFPDEFIPEVIAQGLTAQMDRVVVMRAAEDLEKLPLPEHFKVAVNFFPDTLQSSQARMLLNTHFAAYANRGGRVCVEVTEQQISQAIKSEVEAVKGDGYLIAVDDFGTGFSNLSSVRSIAPHYLKIDRSFVWDMEDVTVRSSLIPEIIQIARAVGAEVIAEGIENERQADRLAELGVEFGQGYYFGKPVSLAELKEWVDKEYGDEAGPRI</sequence>
<keyword evidence="8 10" id="KW-0472">Membrane</keyword>
<evidence type="ECO:0000259" key="11">
    <source>
        <dbReference type="PROSITE" id="PS50883"/>
    </source>
</evidence>
<organism evidence="12 13">
    <name type="scientific">Propionivibrio dicarboxylicus</name>
    <dbReference type="NCBI Taxonomy" id="83767"/>
    <lineage>
        <taxon>Bacteria</taxon>
        <taxon>Pseudomonadati</taxon>
        <taxon>Pseudomonadota</taxon>
        <taxon>Betaproteobacteria</taxon>
        <taxon>Rhodocyclales</taxon>
        <taxon>Rhodocyclaceae</taxon>
        <taxon>Propionivibrio</taxon>
    </lineage>
</organism>
<keyword evidence="4" id="KW-0973">c-di-GMP</keyword>
<evidence type="ECO:0000256" key="2">
    <source>
        <dbReference type="ARBA" id="ARBA00012282"/>
    </source>
</evidence>
<dbReference type="InterPro" id="IPR024744">
    <property type="entry name" value="CSS-motif_dom"/>
</dbReference>
<dbReference type="AlphaFoldDB" id="A0A1G8J016"/>
<dbReference type="STRING" id="83767.SAMN05660652_03095"/>
<dbReference type="PROSITE" id="PS51257">
    <property type="entry name" value="PROKAR_LIPOPROTEIN"/>
    <property type="match status" value="1"/>
</dbReference>
<dbReference type="InterPro" id="IPR001633">
    <property type="entry name" value="EAL_dom"/>
</dbReference>
<dbReference type="PANTHER" id="PTHR33121">
    <property type="entry name" value="CYCLIC DI-GMP PHOSPHODIESTERASE PDEF"/>
    <property type="match status" value="1"/>
</dbReference>
<evidence type="ECO:0000256" key="10">
    <source>
        <dbReference type="SAM" id="Phobius"/>
    </source>
</evidence>
<evidence type="ECO:0000256" key="3">
    <source>
        <dbReference type="ARBA" id="ARBA00022475"/>
    </source>
</evidence>
<feature type="transmembrane region" description="Helical" evidence="10">
    <location>
        <begin position="12"/>
        <end position="34"/>
    </location>
</feature>
<evidence type="ECO:0000256" key="4">
    <source>
        <dbReference type="ARBA" id="ARBA00022636"/>
    </source>
</evidence>
<protein>
    <recommendedName>
        <fullName evidence="2">cyclic-guanylate-specific phosphodiesterase</fullName>
        <ecNumber evidence="2">3.1.4.52</ecNumber>
    </recommendedName>
</protein>
<dbReference type="Gene3D" id="3.20.20.450">
    <property type="entry name" value="EAL domain"/>
    <property type="match status" value="1"/>
</dbReference>
<dbReference type="PANTHER" id="PTHR33121:SF70">
    <property type="entry name" value="SIGNALING PROTEIN YKOW"/>
    <property type="match status" value="1"/>
</dbReference>
<evidence type="ECO:0000256" key="7">
    <source>
        <dbReference type="ARBA" id="ARBA00022989"/>
    </source>
</evidence>
<dbReference type="OrthoDB" id="9813903at2"/>
<keyword evidence="3" id="KW-1003">Cell membrane</keyword>
<dbReference type="SMART" id="SM00052">
    <property type="entry name" value="EAL"/>
    <property type="match status" value="1"/>
</dbReference>